<organism evidence="2">
    <name type="scientific">Corethron hystrix</name>
    <dbReference type="NCBI Taxonomy" id="216773"/>
    <lineage>
        <taxon>Eukaryota</taxon>
        <taxon>Sar</taxon>
        <taxon>Stramenopiles</taxon>
        <taxon>Ochrophyta</taxon>
        <taxon>Bacillariophyta</taxon>
        <taxon>Coscinodiscophyceae</taxon>
        <taxon>Corethrophycidae</taxon>
        <taxon>Corethrales</taxon>
        <taxon>Corethraceae</taxon>
        <taxon>Corethron</taxon>
    </lineage>
</organism>
<evidence type="ECO:0000256" key="1">
    <source>
        <dbReference type="SAM" id="SignalP"/>
    </source>
</evidence>
<evidence type="ECO:0008006" key="3">
    <source>
        <dbReference type="Google" id="ProtNLM"/>
    </source>
</evidence>
<protein>
    <recommendedName>
        <fullName evidence="3">PS II complex 12 kDa extrinsic protein</fullName>
    </recommendedName>
</protein>
<feature type="chain" id="PRO_5031161356" description="PS II complex 12 kDa extrinsic protein" evidence="1">
    <location>
        <begin position="22"/>
        <end position="188"/>
    </location>
</feature>
<dbReference type="AlphaFoldDB" id="A0A7S1C2A4"/>
<gene>
    <name evidence="2" type="ORF">CHYS00102_LOCUS31277</name>
</gene>
<accession>A0A7S1C2A4</accession>
<feature type="signal peptide" evidence="1">
    <location>
        <begin position="1"/>
        <end position="21"/>
    </location>
</feature>
<keyword evidence="1" id="KW-0732">Signal</keyword>
<evidence type="ECO:0000313" key="2">
    <source>
        <dbReference type="EMBL" id="CAD8904057.1"/>
    </source>
</evidence>
<proteinExistence type="predicted"/>
<dbReference type="EMBL" id="HBFR01042766">
    <property type="protein sequence ID" value="CAD8904057.1"/>
    <property type="molecule type" value="Transcribed_RNA"/>
</dbReference>
<reference evidence="2" key="1">
    <citation type="submission" date="2021-01" db="EMBL/GenBank/DDBJ databases">
        <authorList>
            <person name="Corre E."/>
            <person name="Pelletier E."/>
            <person name="Niang G."/>
            <person name="Scheremetjew M."/>
            <person name="Finn R."/>
            <person name="Kale V."/>
            <person name="Holt S."/>
            <person name="Cochrane G."/>
            <person name="Meng A."/>
            <person name="Brown T."/>
            <person name="Cohen L."/>
        </authorList>
    </citation>
    <scope>NUCLEOTIDE SEQUENCE</scope>
    <source>
        <strain evidence="2">308</strain>
    </source>
</reference>
<name>A0A7S1C2A4_9STRA</name>
<sequence length="188" mass="18880">MKVSTCVSVLLAASLTGSSLGFSGSPTPAFRTKPSALLATPHANNEPNHHPVKAATSIVAAVALGFGLFAETSFAVPPSATLSTSVTVSVGGEFADFSMPSYRAALDVPYNTNLSGFAEKTSLAKGFASDPSSAPEVNAEKPVIAEKTAEQKASDKAAAKAQKLAARAAQQAAADAAMAAAQAKNAAE</sequence>